<evidence type="ECO:0000256" key="2">
    <source>
        <dbReference type="ARBA" id="ARBA00009634"/>
    </source>
</evidence>
<dbReference type="PROSITE" id="PS51450">
    <property type="entry name" value="LRR"/>
    <property type="match status" value="1"/>
</dbReference>
<keyword evidence="3" id="KW-0399">Innate immunity</keyword>
<comment type="similarity">
    <text evidence="2">Belongs to the Toll-like receptor family.</text>
</comment>
<evidence type="ECO:0000256" key="14">
    <source>
        <dbReference type="SAM" id="Phobius"/>
    </source>
</evidence>
<keyword evidence="4" id="KW-0433">Leucine-rich repeat</keyword>
<evidence type="ECO:0000256" key="5">
    <source>
        <dbReference type="ARBA" id="ARBA00022692"/>
    </source>
</evidence>
<evidence type="ECO:0000256" key="3">
    <source>
        <dbReference type="ARBA" id="ARBA00022588"/>
    </source>
</evidence>
<feature type="signal peptide" evidence="15">
    <location>
        <begin position="1"/>
        <end position="23"/>
    </location>
</feature>
<reference evidence="17" key="1">
    <citation type="journal article" date="2020" name="BMC">
        <title>Leishmania infection induces a limited differential gene expression in the sand fly midgut.</title>
        <authorList>
            <person name="Coutinho-Abreu I.V."/>
            <person name="Serafim T.D."/>
            <person name="Meneses C."/>
            <person name="Kamhawi S."/>
            <person name="Oliveira F."/>
            <person name="Valenzuela J.G."/>
        </authorList>
    </citation>
    <scope>NUCLEOTIDE SEQUENCE</scope>
    <source>
        <strain evidence="17">Jacobina</strain>
        <tissue evidence="17">Midgut</tissue>
    </source>
</reference>
<dbReference type="GO" id="GO:0007165">
    <property type="term" value="P:signal transduction"/>
    <property type="evidence" value="ECO:0007669"/>
    <property type="project" value="InterPro"/>
</dbReference>
<keyword evidence="11 17" id="KW-0675">Receptor</keyword>
<organism evidence="17">
    <name type="scientific">Lutzomyia longipalpis</name>
    <name type="common">Sand fly</name>
    <dbReference type="NCBI Taxonomy" id="7200"/>
    <lineage>
        <taxon>Eukaryota</taxon>
        <taxon>Metazoa</taxon>
        <taxon>Ecdysozoa</taxon>
        <taxon>Arthropoda</taxon>
        <taxon>Hexapoda</taxon>
        <taxon>Insecta</taxon>
        <taxon>Pterygota</taxon>
        <taxon>Neoptera</taxon>
        <taxon>Endopterygota</taxon>
        <taxon>Diptera</taxon>
        <taxon>Nematocera</taxon>
        <taxon>Psychodoidea</taxon>
        <taxon>Psychodidae</taxon>
        <taxon>Lutzomyia</taxon>
        <taxon>Lutzomyia</taxon>
    </lineage>
</organism>
<evidence type="ECO:0000256" key="1">
    <source>
        <dbReference type="ARBA" id="ARBA00004479"/>
    </source>
</evidence>
<dbReference type="InterPro" id="IPR000157">
    <property type="entry name" value="TIR_dom"/>
</dbReference>
<accession>A0A7G3AVI1</accession>
<dbReference type="Gene3D" id="3.80.10.10">
    <property type="entry name" value="Ribonuclease Inhibitor"/>
    <property type="match status" value="2"/>
</dbReference>
<evidence type="ECO:0000256" key="9">
    <source>
        <dbReference type="ARBA" id="ARBA00022989"/>
    </source>
</evidence>
<evidence type="ECO:0000313" key="17">
    <source>
        <dbReference type="EMBL" id="MBC1177721.1"/>
    </source>
</evidence>
<dbReference type="Pfam" id="PF13855">
    <property type="entry name" value="LRR_8"/>
    <property type="match status" value="2"/>
</dbReference>
<dbReference type="Gene3D" id="3.40.50.10140">
    <property type="entry name" value="Toll/interleukin-1 receptor homology (TIR) domain"/>
    <property type="match status" value="1"/>
</dbReference>
<evidence type="ECO:0000256" key="6">
    <source>
        <dbReference type="ARBA" id="ARBA00022729"/>
    </source>
</evidence>
<feature type="domain" description="TIR" evidence="16">
    <location>
        <begin position="829"/>
        <end position="989"/>
    </location>
</feature>
<dbReference type="EMBL" id="GITU01009018">
    <property type="protein sequence ID" value="MBC1177721.1"/>
    <property type="molecule type" value="Transcribed_RNA"/>
</dbReference>
<evidence type="ECO:0000259" key="16">
    <source>
        <dbReference type="PROSITE" id="PS50104"/>
    </source>
</evidence>
<dbReference type="SUPFAM" id="SSF52200">
    <property type="entry name" value="Toll/Interleukin receptor TIR domain"/>
    <property type="match status" value="1"/>
</dbReference>
<keyword evidence="8" id="KW-0391">Immunity</keyword>
<evidence type="ECO:0000256" key="11">
    <source>
        <dbReference type="ARBA" id="ARBA00023170"/>
    </source>
</evidence>
<dbReference type="SMART" id="SM00369">
    <property type="entry name" value="LRR_TYP"/>
    <property type="match status" value="7"/>
</dbReference>
<feature type="compositionally biased region" description="Basic and acidic residues" evidence="13">
    <location>
        <begin position="960"/>
        <end position="974"/>
    </location>
</feature>
<feature type="transmembrane region" description="Helical" evidence="14">
    <location>
        <begin position="773"/>
        <end position="792"/>
    </location>
</feature>
<sequence length="1001" mass="115807">MGPSGRDLVIFAIFLGTVVRVIECPDTLRRRQRHVVPEAHPEWPEGRHGVYVVNSQGQRYRTSSHNLDSEIPTNSIPDRLVDELLASGDNSAQTIDHFASPVTEHTTTLSPWTDFRETIVYSAENTDGTTFTELPSTTEDYEDSRETYIPGQGRPDCILGPAEIYLSWWLKNDGSLRTSATRRPENSLFLDLSAMRLTESKIYEKIRSRLQERQLGNFPIVFLSIAKNGLTRIPFDSLQLVTGSLEYLSLTGNSLQILDANTYSESTVFPAMEQLKELDVRRCLIEVIANNAFTGLRNLRKLYLSHNRITELSGATFVSLPLLMHLDVSFNTPELWETPLHMGDALERAIGGVRLAPETFAGLEKLKFLDFSHTRVEAASTNAFSHLPRLVQQLSLCHTGVQIIGYGMFNGTNLQVLDISGNPQLTNTMRANTFEGLEDKLEILSFQDSNVKHLSWLQHLTKLRMLMLRGNNINQLSNTTFIHTPQLEILDLSANHIGNWYTRIFDENRLLRILNLRENNINMMTTQMLDDFERLEFLGIGKNDFICSCILREFIDMAANNNRPINCTIYVNPMPDINDFLIEEVIQHYHENIDEKRTRRSVPQFAGKPLPVHKDASRQDEEDTAVYEATLAIYDLPSRMYYEYVKSINSSYANMIVAKAKYDLLYISQAEFERLGAETQKNGFRAVELKDDENCTRQAPPSAIRKCPQRFQPRTTTEIIFTFQLLDFQENDYRCINSSTNREHFFSEIESCLSDRSNWPNLVQSLRQANNSLVTILIVAFILLTIFCFGYYKWWYIRYFLIIIKNATILSFLDKEKEKVRQGASDDAFMYDVFVSFCDENRPWVLEELLPNIEARREISVCMHERDFQVGVSILENIISCMDRSRCLLLVISQSFLLSQWCQFEMHLAQHRLLETCREQLVLILLEDVPKRKRPKTLQFLMRTKTYIRWPTPSKRRRKDSPNSEEKEAPDKSLQEERKLFWKRLRRALISHEWESDSTTV</sequence>
<dbReference type="Pfam" id="PF01582">
    <property type="entry name" value="TIR"/>
    <property type="match status" value="1"/>
</dbReference>
<dbReference type="PANTHER" id="PTHR24365">
    <property type="entry name" value="TOLL-LIKE RECEPTOR"/>
    <property type="match status" value="1"/>
</dbReference>
<dbReference type="InterPro" id="IPR035897">
    <property type="entry name" value="Toll_tir_struct_dom_sf"/>
</dbReference>
<keyword evidence="10 14" id="KW-0472">Membrane</keyword>
<dbReference type="GO" id="GO:0038023">
    <property type="term" value="F:signaling receptor activity"/>
    <property type="evidence" value="ECO:0007669"/>
    <property type="project" value="TreeGrafter"/>
</dbReference>
<dbReference type="InterPro" id="IPR003591">
    <property type="entry name" value="Leu-rich_rpt_typical-subtyp"/>
</dbReference>
<dbReference type="AlphaFoldDB" id="A0A7G3AVI1"/>
<dbReference type="FunFam" id="3.40.50.10140:FF:000001">
    <property type="entry name" value="Toll-like receptor 2"/>
    <property type="match status" value="1"/>
</dbReference>
<dbReference type="SUPFAM" id="SSF52058">
    <property type="entry name" value="L domain-like"/>
    <property type="match status" value="1"/>
</dbReference>
<comment type="subcellular location">
    <subcellularLocation>
        <location evidence="1">Membrane</location>
        <topology evidence="1">Single-pass type I membrane protein</topology>
    </subcellularLocation>
</comment>
<evidence type="ECO:0000256" key="4">
    <source>
        <dbReference type="ARBA" id="ARBA00022614"/>
    </source>
</evidence>
<dbReference type="InterPro" id="IPR001611">
    <property type="entry name" value="Leu-rich_rpt"/>
</dbReference>
<feature type="region of interest" description="Disordered" evidence="13">
    <location>
        <begin position="952"/>
        <end position="974"/>
    </location>
</feature>
<protein>
    <submittedName>
        <fullName evidence="17">Putative toll-like receptor 13</fullName>
    </submittedName>
</protein>
<feature type="chain" id="PRO_5028969161" evidence="15">
    <location>
        <begin position="24"/>
        <end position="1001"/>
    </location>
</feature>
<evidence type="ECO:0000256" key="10">
    <source>
        <dbReference type="ARBA" id="ARBA00023136"/>
    </source>
</evidence>
<keyword evidence="5 14" id="KW-0812">Transmembrane</keyword>
<name>A0A7G3AVI1_LUTLO</name>
<evidence type="ECO:0000256" key="12">
    <source>
        <dbReference type="ARBA" id="ARBA00023180"/>
    </source>
</evidence>
<dbReference type="PANTHER" id="PTHR24365:SF530">
    <property type="entry name" value="MSTPROX-RELATED"/>
    <property type="match status" value="1"/>
</dbReference>
<evidence type="ECO:0000256" key="13">
    <source>
        <dbReference type="SAM" id="MobiDB-lite"/>
    </source>
</evidence>
<keyword evidence="9 14" id="KW-1133">Transmembrane helix</keyword>
<keyword evidence="7" id="KW-0677">Repeat</keyword>
<dbReference type="GO" id="GO:0045087">
    <property type="term" value="P:innate immune response"/>
    <property type="evidence" value="ECO:0007669"/>
    <property type="project" value="UniProtKB-KW"/>
</dbReference>
<dbReference type="InterPro" id="IPR032675">
    <property type="entry name" value="LRR_dom_sf"/>
</dbReference>
<dbReference type="PROSITE" id="PS50104">
    <property type="entry name" value="TIR"/>
    <property type="match status" value="1"/>
</dbReference>
<evidence type="ECO:0000256" key="7">
    <source>
        <dbReference type="ARBA" id="ARBA00022737"/>
    </source>
</evidence>
<keyword evidence="12" id="KW-0325">Glycoprotein</keyword>
<keyword evidence="6 15" id="KW-0732">Signal</keyword>
<proteinExistence type="inferred from homology"/>
<dbReference type="GO" id="GO:0005886">
    <property type="term" value="C:plasma membrane"/>
    <property type="evidence" value="ECO:0007669"/>
    <property type="project" value="TreeGrafter"/>
</dbReference>
<evidence type="ECO:0000256" key="15">
    <source>
        <dbReference type="SAM" id="SignalP"/>
    </source>
</evidence>
<evidence type="ECO:0000256" key="8">
    <source>
        <dbReference type="ARBA" id="ARBA00022859"/>
    </source>
</evidence>
<dbReference type="SMART" id="SM00255">
    <property type="entry name" value="TIR"/>
    <property type="match status" value="1"/>
</dbReference>
<dbReference type="VEuPathDB" id="VectorBase:LLONM1_004254"/>